<name>C0EP65_NEIFL</name>
<proteinExistence type="predicted"/>
<evidence type="ECO:0000313" key="2">
    <source>
        <dbReference type="Proteomes" id="UP000004457"/>
    </source>
</evidence>
<accession>C0EP65</accession>
<dbReference type="EMBL" id="ACEN01000080">
    <property type="protein sequence ID" value="EEG33188.1"/>
    <property type="molecule type" value="Genomic_DNA"/>
</dbReference>
<organism evidence="1 2">
    <name type="scientific">Neisseria flavescens NRL30031/H210</name>
    <dbReference type="NCBI Taxonomy" id="546264"/>
    <lineage>
        <taxon>Bacteria</taxon>
        <taxon>Pseudomonadati</taxon>
        <taxon>Pseudomonadota</taxon>
        <taxon>Betaproteobacteria</taxon>
        <taxon>Neisseriales</taxon>
        <taxon>Neisseriaceae</taxon>
        <taxon>Neisseria</taxon>
    </lineage>
</organism>
<reference evidence="1 2" key="1">
    <citation type="submission" date="2009-01" db="EMBL/GenBank/DDBJ databases">
        <authorList>
            <person name="Fulton L."/>
            <person name="Clifton S."/>
            <person name="Chinwalla A.T."/>
            <person name="Mitreva M."/>
            <person name="Sodergren E."/>
            <person name="Weinstock G."/>
            <person name="Clifton S."/>
            <person name="Dooling D.J."/>
            <person name="Fulton B."/>
            <person name="Minx P."/>
            <person name="Pepin K.H."/>
            <person name="Johnson M."/>
            <person name="Bhonagiri V."/>
            <person name="Nash W.E."/>
            <person name="Mardis E.R."/>
            <person name="Wilson R.K."/>
        </authorList>
    </citation>
    <scope>NUCLEOTIDE SEQUENCE [LARGE SCALE GENOMIC DNA]</scope>
    <source>
        <strain evidence="1 2">NRL30031/H210</strain>
    </source>
</reference>
<sequence length="50" mass="5748">MKTFVLIDPYKFFSNAKRSSEPDSDDLIHVFLTENKKAVFPAHTVKHSLP</sequence>
<dbReference type="Proteomes" id="UP000004457">
    <property type="component" value="Unassembled WGS sequence"/>
</dbReference>
<gene>
    <name evidence="1" type="ORF">NEIFLAOT_01754</name>
</gene>
<evidence type="ECO:0000313" key="1">
    <source>
        <dbReference type="EMBL" id="EEG33188.1"/>
    </source>
</evidence>
<protein>
    <submittedName>
        <fullName evidence="1">Uncharacterized protein</fullName>
    </submittedName>
</protein>
<dbReference type="AlphaFoldDB" id="C0EP65"/>
<keyword evidence="2" id="KW-1185">Reference proteome</keyword>
<comment type="caution">
    <text evidence="1">The sequence shown here is derived from an EMBL/GenBank/DDBJ whole genome shotgun (WGS) entry which is preliminary data.</text>
</comment>